<dbReference type="InterPro" id="IPR036249">
    <property type="entry name" value="Thioredoxin-like_sf"/>
</dbReference>
<dbReference type="InterPro" id="IPR013766">
    <property type="entry name" value="Thioredoxin_domain"/>
</dbReference>
<evidence type="ECO:0000313" key="12">
    <source>
        <dbReference type="EMBL" id="KAK2955746.1"/>
    </source>
</evidence>
<comment type="catalytic activity">
    <reaction evidence="9">
        <text>a hydroperoxide + [thioredoxin]-dithiol = an alcohol + [thioredoxin]-disulfide + H2O</text>
        <dbReference type="Rhea" id="RHEA:62620"/>
        <dbReference type="Rhea" id="RHEA-COMP:10698"/>
        <dbReference type="Rhea" id="RHEA-COMP:10700"/>
        <dbReference type="ChEBI" id="CHEBI:15377"/>
        <dbReference type="ChEBI" id="CHEBI:29950"/>
        <dbReference type="ChEBI" id="CHEBI:30879"/>
        <dbReference type="ChEBI" id="CHEBI:35924"/>
        <dbReference type="ChEBI" id="CHEBI:50058"/>
        <dbReference type="EC" id="1.11.1.24"/>
    </reaction>
</comment>
<proteinExistence type="inferred from homology"/>
<evidence type="ECO:0000256" key="9">
    <source>
        <dbReference type="ARBA" id="ARBA00049091"/>
    </source>
</evidence>
<gene>
    <name evidence="12" type="ORF">BLNAU_9282</name>
</gene>
<dbReference type="Pfam" id="PF00578">
    <property type="entry name" value="AhpC-TSA"/>
    <property type="match status" value="1"/>
</dbReference>
<accession>A0ABQ9XW87</accession>
<keyword evidence="13" id="KW-1185">Reference proteome</keyword>
<keyword evidence="10" id="KW-0732">Signal</keyword>
<keyword evidence="2 12" id="KW-0575">Peroxidase</keyword>
<comment type="similarity">
    <text evidence="8">Belongs to the peroxiredoxin family. BCP/PrxQ subfamily.</text>
</comment>
<dbReference type="Proteomes" id="UP001281761">
    <property type="component" value="Unassembled WGS sequence"/>
</dbReference>
<evidence type="ECO:0000256" key="4">
    <source>
        <dbReference type="ARBA" id="ARBA00023002"/>
    </source>
</evidence>
<dbReference type="GO" id="GO:0140824">
    <property type="term" value="F:thioredoxin-dependent peroxiredoxin activity"/>
    <property type="evidence" value="ECO:0007669"/>
    <property type="project" value="UniProtKB-EC"/>
</dbReference>
<feature type="domain" description="Thioredoxin" evidence="11">
    <location>
        <begin position="14"/>
        <end position="163"/>
    </location>
</feature>
<evidence type="ECO:0000256" key="3">
    <source>
        <dbReference type="ARBA" id="ARBA00022862"/>
    </source>
</evidence>
<dbReference type="SUPFAM" id="SSF52833">
    <property type="entry name" value="Thioredoxin-like"/>
    <property type="match status" value="1"/>
</dbReference>
<protein>
    <recommendedName>
        <fullName evidence="1">thioredoxin-dependent peroxiredoxin</fullName>
        <ecNumber evidence="1">1.11.1.24</ecNumber>
    </recommendedName>
    <alternativeName>
        <fullName evidence="7">Thioredoxin peroxidase</fullName>
    </alternativeName>
</protein>
<keyword evidence="6" id="KW-0676">Redox-active center</keyword>
<evidence type="ECO:0000259" key="11">
    <source>
        <dbReference type="PROSITE" id="PS51352"/>
    </source>
</evidence>
<dbReference type="InterPro" id="IPR050924">
    <property type="entry name" value="Peroxiredoxin_BCP/PrxQ"/>
</dbReference>
<reference evidence="12 13" key="1">
    <citation type="journal article" date="2022" name="bioRxiv">
        <title>Genomics of Preaxostyla Flagellates Illuminates Evolutionary Transitions and the Path Towards Mitochondrial Loss.</title>
        <authorList>
            <person name="Novak L.V.F."/>
            <person name="Treitli S.C."/>
            <person name="Pyrih J."/>
            <person name="Halakuc P."/>
            <person name="Pipaliya S.V."/>
            <person name="Vacek V."/>
            <person name="Brzon O."/>
            <person name="Soukal P."/>
            <person name="Eme L."/>
            <person name="Dacks J.B."/>
            <person name="Karnkowska A."/>
            <person name="Elias M."/>
            <person name="Hampl V."/>
        </authorList>
    </citation>
    <scope>NUCLEOTIDE SEQUENCE [LARGE SCALE GENOMIC DNA]</scope>
    <source>
        <strain evidence="12">NAU3</strain>
        <tissue evidence="12">Gut</tissue>
    </source>
</reference>
<dbReference type="EMBL" id="JARBJD010000063">
    <property type="protein sequence ID" value="KAK2955746.1"/>
    <property type="molecule type" value="Genomic_DNA"/>
</dbReference>
<keyword evidence="5" id="KW-1015">Disulfide bond</keyword>
<evidence type="ECO:0000256" key="6">
    <source>
        <dbReference type="ARBA" id="ARBA00023284"/>
    </source>
</evidence>
<keyword evidence="4 12" id="KW-0560">Oxidoreductase</keyword>
<evidence type="ECO:0000256" key="7">
    <source>
        <dbReference type="ARBA" id="ARBA00032824"/>
    </source>
</evidence>
<dbReference type="InterPro" id="IPR000866">
    <property type="entry name" value="AhpC/TSA"/>
</dbReference>
<dbReference type="PANTHER" id="PTHR42801">
    <property type="entry name" value="THIOREDOXIN-DEPENDENT PEROXIDE REDUCTASE"/>
    <property type="match status" value="1"/>
</dbReference>
<dbReference type="PROSITE" id="PS51352">
    <property type="entry name" value="THIOREDOXIN_2"/>
    <property type="match status" value="1"/>
</dbReference>
<keyword evidence="3" id="KW-0049">Antioxidant</keyword>
<evidence type="ECO:0000256" key="5">
    <source>
        <dbReference type="ARBA" id="ARBA00023157"/>
    </source>
</evidence>
<evidence type="ECO:0000313" key="13">
    <source>
        <dbReference type="Proteomes" id="UP001281761"/>
    </source>
</evidence>
<dbReference type="CDD" id="cd03017">
    <property type="entry name" value="PRX_BCP"/>
    <property type="match status" value="1"/>
</dbReference>
<feature type="chain" id="PRO_5046970472" description="thioredoxin-dependent peroxiredoxin" evidence="10">
    <location>
        <begin position="18"/>
        <end position="164"/>
    </location>
</feature>
<dbReference type="EC" id="1.11.1.24" evidence="1"/>
<dbReference type="PANTHER" id="PTHR42801:SF4">
    <property type="entry name" value="AHPC_TSA FAMILY PROTEIN"/>
    <property type="match status" value="1"/>
</dbReference>
<dbReference type="Gene3D" id="3.40.30.10">
    <property type="entry name" value="Glutaredoxin"/>
    <property type="match status" value="1"/>
</dbReference>
<evidence type="ECO:0000256" key="8">
    <source>
        <dbReference type="ARBA" id="ARBA00038489"/>
    </source>
</evidence>
<sequence>MLLLMCSLSLAQNAVIGEIAPDFTLQDSNDDPTTLSSFYNIGPIVVFFYPNDATKICHKEILAFRNLTDELEKYNTTIIGISSNSVAEHNDTVVNNDIKYKLLTDFDNKVRKQWKVPRSLLFFPGRVTYILDKEGVVRYIHKDLLDGPGHADFALTAVKLIAKE</sequence>
<name>A0ABQ9XW87_9EUKA</name>
<feature type="signal peptide" evidence="10">
    <location>
        <begin position="1"/>
        <end position="17"/>
    </location>
</feature>
<organism evidence="12 13">
    <name type="scientific">Blattamonas nauphoetae</name>
    <dbReference type="NCBI Taxonomy" id="2049346"/>
    <lineage>
        <taxon>Eukaryota</taxon>
        <taxon>Metamonada</taxon>
        <taxon>Preaxostyla</taxon>
        <taxon>Oxymonadida</taxon>
        <taxon>Blattamonas</taxon>
    </lineage>
</organism>
<comment type="caution">
    <text evidence="12">The sequence shown here is derived from an EMBL/GenBank/DDBJ whole genome shotgun (WGS) entry which is preliminary data.</text>
</comment>
<evidence type="ECO:0000256" key="1">
    <source>
        <dbReference type="ARBA" id="ARBA00013017"/>
    </source>
</evidence>
<evidence type="ECO:0000256" key="10">
    <source>
        <dbReference type="SAM" id="SignalP"/>
    </source>
</evidence>
<evidence type="ECO:0000256" key="2">
    <source>
        <dbReference type="ARBA" id="ARBA00022559"/>
    </source>
</evidence>